<organism evidence="1 2">
    <name type="scientific">Stephania japonica</name>
    <dbReference type="NCBI Taxonomy" id="461633"/>
    <lineage>
        <taxon>Eukaryota</taxon>
        <taxon>Viridiplantae</taxon>
        <taxon>Streptophyta</taxon>
        <taxon>Embryophyta</taxon>
        <taxon>Tracheophyta</taxon>
        <taxon>Spermatophyta</taxon>
        <taxon>Magnoliopsida</taxon>
        <taxon>Ranunculales</taxon>
        <taxon>Menispermaceae</taxon>
        <taxon>Menispermoideae</taxon>
        <taxon>Cissampelideae</taxon>
        <taxon>Stephania</taxon>
    </lineage>
</organism>
<accession>A0AAP0EC31</accession>
<dbReference type="Proteomes" id="UP001417504">
    <property type="component" value="Unassembled WGS sequence"/>
</dbReference>
<reference evidence="1 2" key="1">
    <citation type="submission" date="2024-01" db="EMBL/GenBank/DDBJ databases">
        <title>Genome assemblies of Stephania.</title>
        <authorList>
            <person name="Yang L."/>
        </authorList>
    </citation>
    <scope>NUCLEOTIDE SEQUENCE [LARGE SCALE GENOMIC DNA]</scope>
    <source>
        <strain evidence="1">QJT</strain>
        <tissue evidence="1">Leaf</tissue>
    </source>
</reference>
<protein>
    <submittedName>
        <fullName evidence="1">Uncharacterized protein</fullName>
    </submittedName>
</protein>
<evidence type="ECO:0000313" key="2">
    <source>
        <dbReference type="Proteomes" id="UP001417504"/>
    </source>
</evidence>
<name>A0AAP0EC31_9MAGN</name>
<dbReference type="EMBL" id="JBBNAE010000010">
    <property type="protein sequence ID" value="KAK9090520.1"/>
    <property type="molecule type" value="Genomic_DNA"/>
</dbReference>
<comment type="caution">
    <text evidence="1">The sequence shown here is derived from an EMBL/GenBank/DDBJ whole genome shotgun (WGS) entry which is preliminary data.</text>
</comment>
<proteinExistence type="predicted"/>
<evidence type="ECO:0000313" key="1">
    <source>
        <dbReference type="EMBL" id="KAK9090520.1"/>
    </source>
</evidence>
<keyword evidence="2" id="KW-1185">Reference proteome</keyword>
<gene>
    <name evidence="1" type="ORF">Sjap_023697</name>
</gene>
<dbReference type="AlphaFoldDB" id="A0AAP0EC31"/>
<sequence length="237" mass="26233">MKSKICLGSPVAFCENDVGDDVVGWNDVEDVGVGENDVEDDFVGGNDVRDVVMGGNDIGDVIVGGNDIRDVTGHEPIASPDVEYEQGDANMGDIGDMTLDENNVGDATTVTPLGVLSSPPPSLPLMATEFKQMLEVHFHVFQESIKEVDAKVTKPTNALNKTANDASYGLTLVHNDMETMRMHAYELVERIESLKTVVQNFLDRFNPLLARYEYQLREKEKHKAWKCKFNLDKVNLD</sequence>